<evidence type="ECO:0000256" key="3">
    <source>
        <dbReference type="ARBA" id="ARBA00022692"/>
    </source>
</evidence>
<keyword evidence="2" id="KW-1003">Cell membrane</keyword>
<evidence type="ECO:0000259" key="7">
    <source>
        <dbReference type="Pfam" id="PF05425"/>
    </source>
</evidence>
<dbReference type="InterPro" id="IPR019108">
    <property type="entry name" value="Caa3_assmbl_CtaG-rel"/>
</dbReference>
<feature type="transmembrane region" description="Helical" evidence="6">
    <location>
        <begin position="515"/>
        <end position="533"/>
    </location>
</feature>
<dbReference type="InterPro" id="IPR008457">
    <property type="entry name" value="Cu-R_CopD_dom"/>
</dbReference>
<feature type="transmembrane region" description="Helical" evidence="6">
    <location>
        <begin position="136"/>
        <end position="153"/>
    </location>
</feature>
<feature type="transmembrane region" description="Helical" evidence="6">
    <location>
        <begin position="297"/>
        <end position="321"/>
    </location>
</feature>
<sequence length="655" mass="70744">MNPRALRAGGPIILLVAAAVALVGTLVVGGGANAQALQDPGAVVRWSLPAAKMLVNMAGSVMFGSLVLALFALAPKERAFHAALDGASISAAIFTIASGSVTFLTLLSTFNPQLSLGDEFGSQLGRFLTDTEVGRAWLLQTILGGTVTVLAFAVRGWLTVAVTAVLAGVSLIPMATQSHSGGLEDHHLAVIAISVHIVASALWLGGLLALVVVRPTLEPERMRLVLERYSSIAMLAFAVVALSGLLRSVPSFRSLGEVFTDPYGIVLLVKVVMLVAMGGLGAWYRRGLIAKSAARNAMFWAVIALEFVFMGIASGAAAALARTAPPTGDVEAVAVTPAEFLNDQPLPPELTPARLLTEWEIDPLWLTLGVLAIFFYVAGVRRLTRRGDRWPIFRTVFWIAGILLLIWVTSGPLNAYGHYLFSVHMLLHMLLSMAIPLLLVAAAPVTLAARAIRGRDDGTRGGREWILWAVHNPVAKVLTHPFVAAALFIGSLWLFYFTDLFRWSLYNHLGHEWMVTHFLITGYLFSMTLIGIDPVPYRLPHAGRLVLLITTMAMHAFFGIAIMSSQGLFVAEWFGAMGRTWGPTPLEDQYAGGGIAWSIGEIPTLIAAITVAIQWSRSDEKKQKRRDRHADRTGDAELAAYNERLRKLAERDAQG</sequence>
<dbReference type="RefSeq" id="WP_229661273.1">
    <property type="nucleotide sequence ID" value="NZ_BMMQ01000007.1"/>
</dbReference>
<evidence type="ECO:0000256" key="1">
    <source>
        <dbReference type="ARBA" id="ARBA00004651"/>
    </source>
</evidence>
<keyword evidence="9" id="KW-1185">Reference proteome</keyword>
<feature type="transmembrane region" description="Helical" evidence="6">
    <location>
        <begin position="54"/>
        <end position="74"/>
    </location>
</feature>
<keyword evidence="5 6" id="KW-0472">Membrane</keyword>
<feature type="transmembrane region" description="Helical" evidence="6">
    <location>
        <begin position="86"/>
        <end position="107"/>
    </location>
</feature>
<evidence type="ECO:0000256" key="5">
    <source>
        <dbReference type="ARBA" id="ARBA00023136"/>
    </source>
</evidence>
<feature type="transmembrane region" description="Helical" evidence="6">
    <location>
        <begin position="158"/>
        <end position="176"/>
    </location>
</feature>
<protein>
    <submittedName>
        <fullName evidence="8">Copper resistance protein D</fullName>
    </submittedName>
</protein>
<dbReference type="Pfam" id="PF09678">
    <property type="entry name" value="Caa3_CtaG"/>
    <property type="match status" value="1"/>
</dbReference>
<keyword evidence="4 6" id="KW-1133">Transmembrane helix</keyword>
<feature type="transmembrane region" description="Helical" evidence="6">
    <location>
        <begin position="594"/>
        <end position="616"/>
    </location>
</feature>
<evidence type="ECO:0000313" key="9">
    <source>
        <dbReference type="Proteomes" id="UP000638043"/>
    </source>
</evidence>
<feature type="transmembrane region" description="Helical" evidence="6">
    <location>
        <begin position="473"/>
        <end position="495"/>
    </location>
</feature>
<feature type="transmembrane region" description="Helical" evidence="6">
    <location>
        <begin position="545"/>
        <end position="574"/>
    </location>
</feature>
<feature type="transmembrane region" description="Helical" evidence="6">
    <location>
        <begin position="430"/>
        <end position="452"/>
    </location>
</feature>
<feature type="transmembrane region" description="Helical" evidence="6">
    <location>
        <begin position="363"/>
        <end position="380"/>
    </location>
</feature>
<feature type="transmembrane region" description="Helical" evidence="6">
    <location>
        <begin position="225"/>
        <end position="245"/>
    </location>
</feature>
<dbReference type="InterPro" id="IPR032694">
    <property type="entry name" value="CopC/D"/>
</dbReference>
<keyword evidence="3 6" id="KW-0812">Transmembrane</keyword>
<gene>
    <name evidence="8" type="ORF">GCM10010910_22170</name>
</gene>
<reference evidence="9" key="1">
    <citation type="journal article" date="2019" name="Int. J. Syst. Evol. Microbiol.">
        <title>The Global Catalogue of Microorganisms (GCM) 10K type strain sequencing project: providing services to taxonomists for standard genome sequencing and annotation.</title>
        <authorList>
            <consortium name="The Broad Institute Genomics Platform"/>
            <consortium name="The Broad Institute Genome Sequencing Center for Infectious Disease"/>
            <person name="Wu L."/>
            <person name="Ma J."/>
        </authorList>
    </citation>
    <scope>NUCLEOTIDE SEQUENCE [LARGE SCALE GENOMIC DNA]</scope>
    <source>
        <strain evidence="9">CGMCC 4.7181</strain>
    </source>
</reference>
<evidence type="ECO:0000256" key="6">
    <source>
        <dbReference type="SAM" id="Phobius"/>
    </source>
</evidence>
<dbReference type="Proteomes" id="UP000638043">
    <property type="component" value="Unassembled WGS sequence"/>
</dbReference>
<feature type="transmembrane region" description="Helical" evidence="6">
    <location>
        <begin position="12"/>
        <end position="34"/>
    </location>
</feature>
<evidence type="ECO:0000256" key="2">
    <source>
        <dbReference type="ARBA" id="ARBA00022475"/>
    </source>
</evidence>
<accession>A0ABQ2N390</accession>
<proteinExistence type="predicted"/>
<name>A0ABQ2N390_9MICO</name>
<organism evidence="8 9">
    <name type="scientific">Microbacterium nanhaiense</name>
    <dbReference type="NCBI Taxonomy" id="1301026"/>
    <lineage>
        <taxon>Bacteria</taxon>
        <taxon>Bacillati</taxon>
        <taxon>Actinomycetota</taxon>
        <taxon>Actinomycetes</taxon>
        <taxon>Micrococcales</taxon>
        <taxon>Microbacteriaceae</taxon>
        <taxon>Microbacterium</taxon>
    </lineage>
</organism>
<dbReference type="Pfam" id="PF05425">
    <property type="entry name" value="CopD"/>
    <property type="match status" value="1"/>
</dbReference>
<feature type="transmembrane region" description="Helical" evidence="6">
    <location>
        <begin position="392"/>
        <end position="410"/>
    </location>
</feature>
<comment type="subcellular location">
    <subcellularLocation>
        <location evidence="1">Cell membrane</location>
        <topology evidence="1">Multi-pass membrane protein</topology>
    </subcellularLocation>
</comment>
<dbReference type="EMBL" id="BMMQ01000007">
    <property type="protein sequence ID" value="GGO65311.1"/>
    <property type="molecule type" value="Genomic_DNA"/>
</dbReference>
<dbReference type="PANTHER" id="PTHR34820">
    <property type="entry name" value="INNER MEMBRANE PROTEIN YEBZ"/>
    <property type="match status" value="1"/>
</dbReference>
<feature type="transmembrane region" description="Helical" evidence="6">
    <location>
        <begin position="188"/>
        <end position="213"/>
    </location>
</feature>
<feature type="domain" description="Copper resistance protein D" evidence="7">
    <location>
        <begin position="225"/>
        <end position="320"/>
    </location>
</feature>
<evidence type="ECO:0000256" key="4">
    <source>
        <dbReference type="ARBA" id="ARBA00022989"/>
    </source>
</evidence>
<feature type="transmembrane region" description="Helical" evidence="6">
    <location>
        <begin position="265"/>
        <end position="285"/>
    </location>
</feature>
<comment type="caution">
    <text evidence="8">The sequence shown here is derived from an EMBL/GenBank/DDBJ whole genome shotgun (WGS) entry which is preliminary data.</text>
</comment>
<evidence type="ECO:0000313" key="8">
    <source>
        <dbReference type="EMBL" id="GGO65311.1"/>
    </source>
</evidence>
<dbReference type="PANTHER" id="PTHR34820:SF4">
    <property type="entry name" value="INNER MEMBRANE PROTEIN YEBZ"/>
    <property type="match status" value="1"/>
</dbReference>